<dbReference type="Proteomes" id="UP000633219">
    <property type="component" value="Unassembled WGS sequence"/>
</dbReference>
<dbReference type="InterPro" id="IPR012338">
    <property type="entry name" value="Beta-lactam/transpept-like"/>
</dbReference>
<name>A0A936YKJ6_9HYPH</name>
<evidence type="ECO:0000313" key="2">
    <source>
        <dbReference type="EMBL" id="MBL0370442.1"/>
    </source>
</evidence>
<dbReference type="NCBIfam" id="NF000270">
    <property type="entry name" value="bla_class_D_alt"/>
    <property type="match status" value="1"/>
</dbReference>
<keyword evidence="3" id="KW-1185">Reference proteome</keyword>
<dbReference type="RefSeq" id="WP_201652622.1">
    <property type="nucleotide sequence ID" value="NZ_JAEQNC010000001.1"/>
</dbReference>
<gene>
    <name evidence="2" type="primary">blaOXA</name>
    <name evidence="2" type="ORF">JJB09_00225</name>
</gene>
<dbReference type="EMBL" id="JAEQNC010000001">
    <property type="protein sequence ID" value="MBL0370442.1"/>
    <property type="molecule type" value="Genomic_DNA"/>
</dbReference>
<reference evidence="2" key="1">
    <citation type="submission" date="2021-01" db="EMBL/GenBank/DDBJ databases">
        <title>Rhizobium sp. strain KVB221 16S ribosomal RNA gene Genome sequencing and assembly.</title>
        <authorList>
            <person name="Kang M."/>
        </authorList>
    </citation>
    <scope>NUCLEOTIDE SEQUENCE</scope>
    <source>
        <strain evidence="2">KVB221</strain>
    </source>
</reference>
<dbReference type="GO" id="GO:0008658">
    <property type="term" value="F:penicillin binding"/>
    <property type="evidence" value="ECO:0007669"/>
    <property type="project" value="InterPro"/>
</dbReference>
<dbReference type="AlphaFoldDB" id="A0A936YKJ6"/>
<dbReference type="Gene3D" id="3.40.710.10">
    <property type="entry name" value="DD-peptidase/beta-lactamase superfamily"/>
    <property type="match status" value="1"/>
</dbReference>
<evidence type="ECO:0000259" key="1">
    <source>
        <dbReference type="Pfam" id="PF00905"/>
    </source>
</evidence>
<organism evidence="2 3">
    <name type="scientific">Rhizobium setariae</name>
    <dbReference type="NCBI Taxonomy" id="2801340"/>
    <lineage>
        <taxon>Bacteria</taxon>
        <taxon>Pseudomonadati</taxon>
        <taxon>Pseudomonadota</taxon>
        <taxon>Alphaproteobacteria</taxon>
        <taxon>Hyphomicrobiales</taxon>
        <taxon>Rhizobiaceae</taxon>
        <taxon>Rhizobium/Agrobacterium group</taxon>
        <taxon>Rhizobium</taxon>
    </lineage>
</organism>
<dbReference type="SUPFAM" id="SSF56601">
    <property type="entry name" value="beta-lactamase/transpeptidase-like"/>
    <property type="match status" value="1"/>
</dbReference>
<dbReference type="InterPro" id="IPR001460">
    <property type="entry name" value="PCN-bd_Tpept"/>
</dbReference>
<accession>A0A936YKJ6</accession>
<feature type="domain" description="Penicillin-binding protein transpeptidase" evidence="1">
    <location>
        <begin position="31"/>
        <end position="230"/>
    </location>
</feature>
<sequence length="260" mass="28951">MLCVLLPLSPALAAEDAAECTLIVDQPSGKTLYRDGTCDQRFTPMSSFKLPLAVIGFDAGILKSEHQPRWDYKPEFKASKRERKSVDPTIWEKDSIVWYSQEITRKLGDRKFADYVAKFGYGNADVAGRPGENNGLTHSWLMSSLVISPDEQAAFLRRLLGGDLPVNAKAVEMTRKVIPTFESGDGWTVQGKTGSGWLRNGKGRIDKSHPIGWFVGWAENDGRRLVFVRMKIGVPDTDLPPGPALRATFLKELPELMEKL</sequence>
<comment type="caution">
    <text evidence="2">The sequence shown here is derived from an EMBL/GenBank/DDBJ whole genome shotgun (WGS) entry which is preliminary data.</text>
</comment>
<evidence type="ECO:0000313" key="3">
    <source>
        <dbReference type="Proteomes" id="UP000633219"/>
    </source>
</evidence>
<dbReference type="Pfam" id="PF00905">
    <property type="entry name" value="Transpeptidase"/>
    <property type="match status" value="1"/>
</dbReference>
<proteinExistence type="predicted"/>
<protein>
    <submittedName>
        <fullName evidence="2">Class D beta-lactamase</fullName>
    </submittedName>
</protein>